<comment type="caution">
    <text evidence="1">The sequence shown here is derived from an EMBL/GenBank/DDBJ whole genome shotgun (WGS) entry which is preliminary data.</text>
</comment>
<protein>
    <submittedName>
        <fullName evidence="1">Uncharacterized protein</fullName>
    </submittedName>
</protein>
<accession>A0A3E0TYJ1</accession>
<proteinExistence type="predicted"/>
<sequence>MLILSFKESISLISIDENTLIISLSLFTKTKSNVNNKAPFYDVLLSQHRHGVPYFLYIVAL</sequence>
<dbReference type="EMBL" id="QUOT01000001">
    <property type="protein sequence ID" value="REL29433.1"/>
    <property type="molecule type" value="Genomic_DNA"/>
</dbReference>
<name>A0A3E0TYJ1_9GAMM</name>
<organism evidence="1 2">
    <name type="scientific">Thalassotalea euphylliae</name>
    <dbReference type="NCBI Taxonomy" id="1655234"/>
    <lineage>
        <taxon>Bacteria</taxon>
        <taxon>Pseudomonadati</taxon>
        <taxon>Pseudomonadota</taxon>
        <taxon>Gammaproteobacteria</taxon>
        <taxon>Alteromonadales</taxon>
        <taxon>Colwelliaceae</taxon>
        <taxon>Thalassotalea</taxon>
    </lineage>
</organism>
<dbReference type="Proteomes" id="UP000256899">
    <property type="component" value="Unassembled WGS sequence"/>
</dbReference>
<dbReference type="AlphaFoldDB" id="A0A3E0TYJ1"/>
<gene>
    <name evidence="1" type="ORF">DXX94_01115</name>
</gene>
<evidence type="ECO:0000313" key="2">
    <source>
        <dbReference type="Proteomes" id="UP000256899"/>
    </source>
</evidence>
<reference evidence="2" key="1">
    <citation type="submission" date="2018-08" db="EMBL/GenBank/DDBJ databases">
        <title>Thalassotalea euphylliae genome.</title>
        <authorList>
            <person name="Summers S."/>
            <person name="Rice S.A."/>
            <person name="Freckelton M.L."/>
            <person name="Nedved B.T."/>
            <person name="Hadfield M.G."/>
        </authorList>
    </citation>
    <scope>NUCLEOTIDE SEQUENCE [LARGE SCALE GENOMIC DNA]</scope>
    <source>
        <strain evidence="2">H3</strain>
    </source>
</reference>
<evidence type="ECO:0000313" key="1">
    <source>
        <dbReference type="EMBL" id="REL29433.1"/>
    </source>
</evidence>
<keyword evidence="2" id="KW-1185">Reference proteome</keyword>